<dbReference type="Proteomes" id="UP000054563">
    <property type="component" value="Unassembled WGS sequence"/>
</dbReference>
<dbReference type="EMBL" id="DS016981">
    <property type="protein sequence ID" value="KMU82720.1"/>
    <property type="molecule type" value="Genomic_DNA"/>
</dbReference>
<feature type="compositionally biased region" description="Basic and acidic residues" evidence="1">
    <location>
        <begin position="117"/>
        <end position="130"/>
    </location>
</feature>
<proteinExistence type="predicted"/>
<reference evidence="3" key="1">
    <citation type="journal article" date="2010" name="Genome Res.">
        <title>Population genomic sequencing of Coccidioides fungi reveals recent hybridization and transposon control.</title>
        <authorList>
            <person name="Neafsey D.E."/>
            <person name="Barker B.M."/>
            <person name="Sharpton T.J."/>
            <person name="Stajich J.E."/>
            <person name="Park D.J."/>
            <person name="Whiston E."/>
            <person name="Hung C.-Y."/>
            <person name="McMahan C."/>
            <person name="White J."/>
            <person name="Sykes S."/>
            <person name="Heiman D."/>
            <person name="Young S."/>
            <person name="Zeng Q."/>
            <person name="Abouelleil A."/>
            <person name="Aftuck L."/>
            <person name="Bessette D."/>
            <person name="Brown A."/>
            <person name="FitzGerald M."/>
            <person name="Lui A."/>
            <person name="Macdonald J.P."/>
            <person name="Priest M."/>
            <person name="Orbach M.J."/>
            <person name="Galgiani J.N."/>
            <person name="Kirkland T.N."/>
            <person name="Cole G.T."/>
            <person name="Birren B.W."/>
            <person name="Henn M.R."/>
            <person name="Taylor J.W."/>
            <person name="Rounsley S.D."/>
        </authorList>
    </citation>
    <scope>NUCLEOTIDE SEQUENCE [LARGE SCALE GENOMIC DNA]</scope>
    <source>
        <strain evidence="3">H538.4</strain>
    </source>
</reference>
<sequence>MQQRNRPRTDLGPQETKAKALDFWFYGHRGCESCVDGISRPTSAFRTRLLGSHGFNEENSLRLSETNLSDDMLVDLFPPVAPDTSSSGHLCHPNTLFAFFGGEQLFSSLERVQHPHRETFPRDGAPDKTRHPLSSGGDILTKPFAFGMRRHWRFELCKDRTTHRVLGNRLDLPVPRHEPHLRAEAATTAASAPRPKFCFSNQGPDQWEAHPFLVIVDDRPPAPRVAILEKAENIGIDPVGW</sequence>
<gene>
    <name evidence="2" type="ORF">CIHG_00501</name>
</gene>
<dbReference type="VEuPathDB" id="FungiDB:CIHG_00501"/>
<name>A0A0J8RBZ3_COCIT</name>
<dbReference type="AlphaFoldDB" id="A0A0J8RBZ3"/>
<accession>A0A0J8RBZ3</accession>
<evidence type="ECO:0000313" key="3">
    <source>
        <dbReference type="Proteomes" id="UP000054563"/>
    </source>
</evidence>
<feature type="region of interest" description="Disordered" evidence="1">
    <location>
        <begin position="117"/>
        <end position="136"/>
    </location>
</feature>
<protein>
    <submittedName>
        <fullName evidence="2">Uncharacterized protein</fullName>
    </submittedName>
</protein>
<evidence type="ECO:0000256" key="1">
    <source>
        <dbReference type="SAM" id="MobiDB-lite"/>
    </source>
</evidence>
<organism evidence="2 3">
    <name type="scientific">Coccidioides immitis H538.4</name>
    <dbReference type="NCBI Taxonomy" id="396776"/>
    <lineage>
        <taxon>Eukaryota</taxon>
        <taxon>Fungi</taxon>
        <taxon>Dikarya</taxon>
        <taxon>Ascomycota</taxon>
        <taxon>Pezizomycotina</taxon>
        <taxon>Eurotiomycetes</taxon>
        <taxon>Eurotiomycetidae</taxon>
        <taxon>Onygenales</taxon>
        <taxon>Onygenaceae</taxon>
        <taxon>Coccidioides</taxon>
    </lineage>
</organism>
<evidence type="ECO:0000313" key="2">
    <source>
        <dbReference type="EMBL" id="KMU82720.1"/>
    </source>
</evidence>